<dbReference type="SUPFAM" id="SSF53639">
    <property type="entry name" value="AraD/HMP-PK domain-like"/>
    <property type="match status" value="1"/>
</dbReference>
<comment type="caution">
    <text evidence="2">The sequence shown here is derived from an EMBL/GenBank/DDBJ whole genome shotgun (WGS) entry which is preliminary data.</text>
</comment>
<gene>
    <name evidence="2" type="ORF">OMP38_29635</name>
</gene>
<accession>A0A9X4QPN4</accession>
<evidence type="ECO:0000313" key="3">
    <source>
        <dbReference type="Proteomes" id="UP001153387"/>
    </source>
</evidence>
<sequence>MNELKQLIQMSKYAGERLDLIQAGGGNSSVKFEDGTMAIKASGFLLSDLSENRGYSIVNNQLVTSIMESPQIVASEDKKSKESISNTLLKDTILTPDFRPSIETYLHALLAKYTLHTHPIAVNALTALPDWEERLLNIFGPDILLVEYDTPGIELALRLKKRYEVYMQTHSIKPSIVFLQNHGLIASSDSFEDIQKITEEVTERLEHYLGTSFARYRNVNKVSKAVNRIHGSDRIAYLSEDRIIQEMLASPSPLLSHTPYFPDGLVFLGYKVVQTDWDELDHKIELYIQKYMEEPKAIVIEGSMYLIAANVRKAKEMEDVLKLHLLAIQLSPGIVHTLPLDELKYLGNWEAEKFRQKQ</sequence>
<dbReference type="EMBL" id="JAPDHZ010000006">
    <property type="protein sequence ID" value="MDG0794539.1"/>
    <property type="molecule type" value="Genomic_DNA"/>
</dbReference>
<feature type="domain" description="Class II aldolase/adducin N-terminal" evidence="1">
    <location>
        <begin position="6"/>
        <end position="209"/>
    </location>
</feature>
<protein>
    <submittedName>
        <fullName evidence="2">Class II aldolase/adducin family protein</fullName>
    </submittedName>
</protein>
<reference evidence="2 3" key="1">
    <citation type="submission" date="2022-10" db="EMBL/GenBank/DDBJ databases">
        <title>Comparative genomic analysis of Cohnella hashimotonis sp. nov., isolated from the International Space Station.</title>
        <authorList>
            <person name="Simpson A."/>
            <person name="Venkateswaran K."/>
        </authorList>
    </citation>
    <scope>NUCLEOTIDE SEQUENCE [LARGE SCALE GENOMIC DNA]</scope>
    <source>
        <strain evidence="2 3">DSM 18997</strain>
    </source>
</reference>
<keyword evidence="3" id="KW-1185">Reference proteome</keyword>
<evidence type="ECO:0000313" key="2">
    <source>
        <dbReference type="EMBL" id="MDG0794539.1"/>
    </source>
</evidence>
<dbReference type="InterPro" id="IPR036409">
    <property type="entry name" value="Aldolase_II/adducin_N_sf"/>
</dbReference>
<evidence type="ECO:0000259" key="1">
    <source>
        <dbReference type="SMART" id="SM01007"/>
    </source>
</evidence>
<dbReference type="InterPro" id="IPR001303">
    <property type="entry name" value="Aldolase_II/adducin_N"/>
</dbReference>
<name>A0A9X4QPN4_9BACL</name>
<proteinExistence type="predicted"/>
<dbReference type="AlphaFoldDB" id="A0A9X4QPN4"/>
<organism evidence="2 3">
    <name type="scientific">Cohnella ginsengisoli</name>
    <dbReference type="NCBI Taxonomy" id="425004"/>
    <lineage>
        <taxon>Bacteria</taxon>
        <taxon>Bacillati</taxon>
        <taxon>Bacillota</taxon>
        <taxon>Bacilli</taxon>
        <taxon>Bacillales</taxon>
        <taxon>Paenibacillaceae</taxon>
        <taxon>Cohnella</taxon>
    </lineage>
</organism>
<dbReference type="SMART" id="SM01007">
    <property type="entry name" value="Aldolase_II"/>
    <property type="match status" value="1"/>
</dbReference>
<dbReference type="RefSeq" id="WP_277568272.1">
    <property type="nucleotide sequence ID" value="NZ_JAPDHZ010000006.1"/>
</dbReference>
<dbReference type="Gene3D" id="3.40.225.10">
    <property type="entry name" value="Class II aldolase/adducin N-terminal domain"/>
    <property type="match status" value="1"/>
</dbReference>
<dbReference type="Pfam" id="PF00596">
    <property type="entry name" value="Aldolase_II"/>
    <property type="match status" value="1"/>
</dbReference>
<dbReference type="Proteomes" id="UP001153387">
    <property type="component" value="Unassembled WGS sequence"/>
</dbReference>